<dbReference type="InterPro" id="IPR005467">
    <property type="entry name" value="His_kinase_dom"/>
</dbReference>
<dbReference type="InterPro" id="IPR003594">
    <property type="entry name" value="HATPase_dom"/>
</dbReference>
<dbReference type="Pfam" id="PF00072">
    <property type="entry name" value="Response_reg"/>
    <property type="match status" value="1"/>
</dbReference>
<dbReference type="CDD" id="cd16922">
    <property type="entry name" value="HATPase_EvgS-ArcB-TorS-like"/>
    <property type="match status" value="1"/>
</dbReference>
<dbReference type="InterPro" id="IPR013656">
    <property type="entry name" value="PAS_4"/>
</dbReference>
<dbReference type="InterPro" id="IPR004358">
    <property type="entry name" value="Sig_transdc_His_kin-like_C"/>
</dbReference>
<evidence type="ECO:0000256" key="3">
    <source>
        <dbReference type="PROSITE-ProRule" id="PRU00169"/>
    </source>
</evidence>
<accession>A0AAD5SLA6</accession>
<dbReference type="SMART" id="SM00388">
    <property type="entry name" value="HisKA"/>
    <property type="match status" value="1"/>
</dbReference>
<feature type="domain" description="Response regulatory" evidence="5">
    <location>
        <begin position="919"/>
        <end position="1037"/>
    </location>
</feature>
<dbReference type="CDD" id="cd00082">
    <property type="entry name" value="HisKA"/>
    <property type="match status" value="1"/>
</dbReference>
<dbReference type="InterPro" id="IPR035965">
    <property type="entry name" value="PAS-like_dom_sf"/>
</dbReference>
<dbReference type="Pfam" id="PF00512">
    <property type="entry name" value="HisKA"/>
    <property type="match status" value="1"/>
</dbReference>
<dbReference type="Gene3D" id="3.30.565.10">
    <property type="entry name" value="Histidine kinase-like ATPase, C-terminal domain"/>
    <property type="match status" value="1"/>
</dbReference>
<dbReference type="CDD" id="cd17546">
    <property type="entry name" value="REC_hyHK_CKI1_RcsC-like"/>
    <property type="match status" value="1"/>
</dbReference>
<comment type="caution">
    <text evidence="8">The sequence shown here is derived from an EMBL/GenBank/DDBJ whole genome shotgun (WGS) entry which is preliminary data.</text>
</comment>
<dbReference type="SMART" id="SM00091">
    <property type="entry name" value="PAS"/>
    <property type="match status" value="4"/>
</dbReference>
<evidence type="ECO:0000256" key="1">
    <source>
        <dbReference type="ARBA" id="ARBA00022553"/>
    </source>
</evidence>
<dbReference type="InterPro" id="IPR003661">
    <property type="entry name" value="HisK_dim/P_dom"/>
</dbReference>
<protein>
    <recommendedName>
        <fullName evidence="10">Histidine kinase</fullName>
    </recommendedName>
</protein>
<evidence type="ECO:0008006" key="10">
    <source>
        <dbReference type="Google" id="ProtNLM"/>
    </source>
</evidence>
<dbReference type="InterPro" id="IPR036097">
    <property type="entry name" value="HisK_dim/P_sf"/>
</dbReference>
<keyword evidence="1 3" id="KW-0597">Phosphoprotein</keyword>
<dbReference type="PRINTS" id="PR00344">
    <property type="entry name" value="BCTRLSENSOR"/>
</dbReference>
<dbReference type="GO" id="GO:0000155">
    <property type="term" value="F:phosphorelay sensor kinase activity"/>
    <property type="evidence" value="ECO:0007669"/>
    <property type="project" value="InterPro"/>
</dbReference>
<dbReference type="Gene3D" id="3.40.50.2300">
    <property type="match status" value="1"/>
</dbReference>
<dbReference type="Pfam" id="PF08448">
    <property type="entry name" value="PAS_4"/>
    <property type="match status" value="1"/>
</dbReference>
<feature type="domain" description="PAS" evidence="6">
    <location>
        <begin position="135"/>
        <end position="208"/>
    </location>
</feature>
<feature type="modified residue" description="4-aspartylphosphate" evidence="3">
    <location>
        <position position="969"/>
    </location>
</feature>
<dbReference type="InterPro" id="IPR013655">
    <property type="entry name" value="PAS_fold_3"/>
</dbReference>
<dbReference type="FunFam" id="3.30.450.20:FF:000099">
    <property type="entry name" value="Sensory box sensor histidine kinase"/>
    <property type="match status" value="1"/>
</dbReference>
<dbReference type="EMBL" id="JADGJD010000018">
    <property type="protein sequence ID" value="KAJ3056869.1"/>
    <property type="molecule type" value="Genomic_DNA"/>
</dbReference>
<dbReference type="InterPro" id="IPR000014">
    <property type="entry name" value="PAS"/>
</dbReference>
<feature type="domain" description="PAS" evidence="6">
    <location>
        <begin position="388"/>
        <end position="430"/>
    </location>
</feature>
<dbReference type="InterPro" id="IPR036890">
    <property type="entry name" value="HATPase_C_sf"/>
</dbReference>
<proteinExistence type="predicted"/>
<keyword evidence="2" id="KW-0902">Two-component regulatory system</keyword>
<organism evidence="8 9">
    <name type="scientific">Rhizophlyctis rosea</name>
    <dbReference type="NCBI Taxonomy" id="64517"/>
    <lineage>
        <taxon>Eukaryota</taxon>
        <taxon>Fungi</taxon>
        <taxon>Fungi incertae sedis</taxon>
        <taxon>Chytridiomycota</taxon>
        <taxon>Chytridiomycota incertae sedis</taxon>
        <taxon>Chytridiomycetes</taxon>
        <taxon>Rhizophlyctidales</taxon>
        <taxon>Rhizophlyctidaceae</taxon>
        <taxon>Rhizophlyctis</taxon>
    </lineage>
</organism>
<evidence type="ECO:0000259" key="4">
    <source>
        <dbReference type="PROSITE" id="PS50109"/>
    </source>
</evidence>
<dbReference type="SMART" id="SM00086">
    <property type="entry name" value="PAC"/>
    <property type="match status" value="4"/>
</dbReference>
<dbReference type="PANTHER" id="PTHR45339:SF1">
    <property type="entry name" value="HYBRID SIGNAL TRANSDUCTION HISTIDINE KINASE J"/>
    <property type="match status" value="1"/>
</dbReference>
<dbReference type="PROSITE" id="PS50110">
    <property type="entry name" value="RESPONSE_REGULATORY"/>
    <property type="match status" value="1"/>
</dbReference>
<dbReference type="PROSITE" id="PS50112">
    <property type="entry name" value="PAS"/>
    <property type="match status" value="2"/>
</dbReference>
<dbReference type="Proteomes" id="UP001212841">
    <property type="component" value="Unassembled WGS sequence"/>
</dbReference>
<dbReference type="PANTHER" id="PTHR45339">
    <property type="entry name" value="HYBRID SIGNAL TRANSDUCTION HISTIDINE KINASE J"/>
    <property type="match status" value="1"/>
</dbReference>
<dbReference type="FunFam" id="3.30.565.10:FF:000010">
    <property type="entry name" value="Sensor histidine kinase RcsC"/>
    <property type="match status" value="1"/>
</dbReference>
<dbReference type="SUPFAM" id="SSF55785">
    <property type="entry name" value="PYP-like sensor domain (PAS domain)"/>
    <property type="match status" value="5"/>
</dbReference>
<dbReference type="SUPFAM" id="SSF52172">
    <property type="entry name" value="CheY-like"/>
    <property type="match status" value="1"/>
</dbReference>
<dbReference type="InterPro" id="IPR000700">
    <property type="entry name" value="PAS-assoc_C"/>
</dbReference>
<dbReference type="Gene3D" id="3.30.450.20">
    <property type="entry name" value="PAS domain"/>
    <property type="match status" value="5"/>
</dbReference>
<dbReference type="Pfam" id="PF13426">
    <property type="entry name" value="PAS_9"/>
    <property type="match status" value="1"/>
</dbReference>
<feature type="domain" description="PAC" evidence="7">
    <location>
        <begin position="578"/>
        <end position="630"/>
    </location>
</feature>
<dbReference type="InterPro" id="IPR001789">
    <property type="entry name" value="Sig_transdc_resp-reg_receiver"/>
</dbReference>
<reference evidence="8" key="1">
    <citation type="submission" date="2020-05" db="EMBL/GenBank/DDBJ databases">
        <title>Phylogenomic resolution of chytrid fungi.</title>
        <authorList>
            <person name="Stajich J.E."/>
            <person name="Amses K."/>
            <person name="Simmons R."/>
            <person name="Seto K."/>
            <person name="Myers J."/>
            <person name="Bonds A."/>
            <person name="Quandt C.A."/>
            <person name="Barry K."/>
            <person name="Liu P."/>
            <person name="Grigoriev I."/>
            <person name="Longcore J.E."/>
            <person name="James T.Y."/>
        </authorList>
    </citation>
    <scope>NUCLEOTIDE SEQUENCE</scope>
    <source>
        <strain evidence="8">JEL0318</strain>
    </source>
</reference>
<dbReference type="CDD" id="cd00130">
    <property type="entry name" value="PAS"/>
    <property type="match status" value="2"/>
</dbReference>
<dbReference type="Pfam" id="PF08447">
    <property type="entry name" value="PAS_3"/>
    <property type="match status" value="1"/>
</dbReference>
<dbReference type="SUPFAM" id="SSF55874">
    <property type="entry name" value="ATPase domain of HSP90 chaperone/DNA topoisomerase II/histidine kinase"/>
    <property type="match status" value="1"/>
</dbReference>
<dbReference type="Gene3D" id="1.10.287.130">
    <property type="match status" value="1"/>
</dbReference>
<dbReference type="Pfam" id="PF02518">
    <property type="entry name" value="HATPase_c"/>
    <property type="match status" value="1"/>
</dbReference>
<dbReference type="InterPro" id="IPR001610">
    <property type="entry name" value="PAC"/>
</dbReference>
<dbReference type="SMART" id="SM00448">
    <property type="entry name" value="REC"/>
    <property type="match status" value="1"/>
</dbReference>
<dbReference type="InterPro" id="IPR011006">
    <property type="entry name" value="CheY-like_superfamily"/>
</dbReference>
<dbReference type="SMART" id="SM00387">
    <property type="entry name" value="HATPase_c"/>
    <property type="match status" value="1"/>
</dbReference>
<sequence length="1049" mass="116986">MNLEVAVVALDKNCQITFINHSAKRLLEISQDDEVSGSQSAFHFGLQKEFYTMDGQRITVEQDVSLLQRLARGERVNDWEMKMKGKKGWKRIWGAGGPFYDAKGEILGSSAVFWDISDRWQSEQDRTALKSVEHSYAQFRELAESIPHLVYIYDLEGKILFANGRWQETCGFSPQEFNHLSFLINNYVHPDDVRRLQGKWKEEMLQDKALKMQFRLTNKDGNYRWYIAGSTPILDPATGEILKRVGSMTDIHNEHLALEAARDAHAQFRSFIASARVIVWAVSASGHITFCEGQGMSSLHLWDEYPVGSSIHDTFRNEPAILNLVSGVLSTGEATEQNVMMHGRHFNACASPLYEETEESERKKMKGCVCAMTDITQLMNAQVALEESELRAKQMIESALVGIVVYDRAGQVHEVNNAYLSICGYSRKEIDDIRAEGKKLVRPLSLDMWAFSSIDESHMSIQFEKDIARRDGTVKPVLVGIAPLVAGKGQFASFLVDLTQQKTLWQKLVDTERRLRSVVNNIADLFLWTVDGNFRLTLADGKGLKNLGIDKPNTFLGQHISCIFGATPELESCLARAAEGESFVTTLEHQGRWLETHFSSLEESEGGVKRVAGITADVTTRKLQEAELRKALMERSTLLAREATAQEASKLKSDFLATMSHEIRTPISGVIGLTELLLESKLDEEQLQHAHDIRLSAHSLLTVINDILDWSKVEAGKLDLDPGPFESRELVRDVVKIVASAAAKKNIKIKTEMSGCFGTMVGDAGRIRQVLINLLSNAIKFTSPLGEVTMILESLPDLPTLRLKDPAQTPLHTPKRHIRFTVRDNGIGMSAAVVNQLFQPFTQAEASTARRFGGTGLGLSISKRLVELMGGSIRVESVEGHGSMFVVDLPLEPVQSSDHGLHTRSKSCTADIDSLKGCRILLAEDNKINQVIARKMLQKLGVEFTIVSSGLEALNKITSDPHFDIVLMDCQMPEMDGYECTRAIRKLLPPVGMIPIIAMSANVLEGDKIKCWEAGMSDHVGKPVDLEKLADALKRWFRKCHQERSEQVG</sequence>
<evidence type="ECO:0000313" key="8">
    <source>
        <dbReference type="EMBL" id="KAJ3056869.1"/>
    </source>
</evidence>
<dbReference type="NCBIfam" id="TIGR00229">
    <property type="entry name" value="sensory_box"/>
    <property type="match status" value="2"/>
</dbReference>
<dbReference type="SUPFAM" id="SSF47384">
    <property type="entry name" value="Homodimeric domain of signal transducing histidine kinase"/>
    <property type="match status" value="1"/>
</dbReference>
<keyword evidence="9" id="KW-1185">Reference proteome</keyword>
<evidence type="ECO:0000259" key="7">
    <source>
        <dbReference type="PROSITE" id="PS50113"/>
    </source>
</evidence>
<feature type="domain" description="PAC" evidence="7">
    <location>
        <begin position="210"/>
        <end position="263"/>
    </location>
</feature>
<feature type="domain" description="Histidine kinase" evidence="4">
    <location>
        <begin position="658"/>
        <end position="893"/>
    </location>
</feature>
<gene>
    <name evidence="8" type="ORF">HK097_003405</name>
</gene>
<evidence type="ECO:0000313" key="9">
    <source>
        <dbReference type="Proteomes" id="UP001212841"/>
    </source>
</evidence>
<dbReference type="Pfam" id="PF13188">
    <property type="entry name" value="PAS_8"/>
    <property type="match status" value="1"/>
</dbReference>
<dbReference type="PROSITE" id="PS50113">
    <property type="entry name" value="PAC"/>
    <property type="match status" value="2"/>
</dbReference>
<name>A0AAD5SLA6_9FUNG</name>
<dbReference type="AlphaFoldDB" id="A0AAD5SLA6"/>
<evidence type="ECO:0000256" key="2">
    <source>
        <dbReference type="ARBA" id="ARBA00023012"/>
    </source>
</evidence>
<evidence type="ECO:0000259" key="5">
    <source>
        <dbReference type="PROSITE" id="PS50110"/>
    </source>
</evidence>
<evidence type="ECO:0000259" key="6">
    <source>
        <dbReference type="PROSITE" id="PS50112"/>
    </source>
</evidence>
<dbReference type="PROSITE" id="PS50109">
    <property type="entry name" value="HIS_KIN"/>
    <property type="match status" value="1"/>
</dbReference>